<protein>
    <submittedName>
        <fullName evidence="2">Gliding motility-associated C-terminal domain-containing protein</fullName>
    </submittedName>
</protein>
<comment type="caution">
    <text evidence="2">The sequence shown here is derived from an EMBL/GenBank/DDBJ whole genome shotgun (WGS) entry which is preliminary data.</text>
</comment>
<evidence type="ECO:0000313" key="2">
    <source>
        <dbReference type="EMBL" id="MFD0992040.1"/>
    </source>
</evidence>
<feature type="signal peptide" evidence="1">
    <location>
        <begin position="1"/>
        <end position="22"/>
    </location>
</feature>
<organism evidence="2 3">
    <name type="scientific">Tenacibaculum geojense</name>
    <dbReference type="NCBI Taxonomy" id="915352"/>
    <lineage>
        <taxon>Bacteria</taxon>
        <taxon>Pseudomonadati</taxon>
        <taxon>Bacteroidota</taxon>
        <taxon>Flavobacteriia</taxon>
        <taxon>Flavobacteriales</taxon>
        <taxon>Flavobacteriaceae</taxon>
        <taxon>Tenacibaculum</taxon>
    </lineage>
</organism>
<dbReference type="EMBL" id="JBHTJR010000017">
    <property type="protein sequence ID" value="MFD0992040.1"/>
    <property type="molecule type" value="Genomic_DNA"/>
</dbReference>
<dbReference type="NCBIfam" id="TIGR04131">
    <property type="entry name" value="Bac_Flav_CTERM"/>
    <property type="match status" value="1"/>
</dbReference>
<feature type="chain" id="PRO_5047305074" evidence="1">
    <location>
        <begin position="23"/>
        <end position="141"/>
    </location>
</feature>
<evidence type="ECO:0000256" key="1">
    <source>
        <dbReference type="SAM" id="SignalP"/>
    </source>
</evidence>
<reference evidence="3" key="1">
    <citation type="journal article" date="2019" name="Int. J. Syst. Evol. Microbiol.">
        <title>The Global Catalogue of Microorganisms (GCM) 10K type strain sequencing project: providing services to taxonomists for standard genome sequencing and annotation.</title>
        <authorList>
            <consortium name="The Broad Institute Genomics Platform"/>
            <consortium name="The Broad Institute Genome Sequencing Center for Infectious Disease"/>
            <person name="Wu L."/>
            <person name="Ma J."/>
        </authorList>
    </citation>
    <scope>NUCLEOTIDE SEQUENCE [LARGE SCALE GENOMIC DNA]</scope>
    <source>
        <strain evidence="3">CCUG 60527</strain>
    </source>
</reference>
<dbReference type="Proteomes" id="UP001597062">
    <property type="component" value="Unassembled WGS sequence"/>
</dbReference>
<accession>A0ABW3JNJ4</accession>
<dbReference type="RefSeq" id="WP_386104928.1">
    <property type="nucleotide sequence ID" value="NZ_JBHTJR010000017.1"/>
</dbReference>
<dbReference type="Gene3D" id="2.60.40.4070">
    <property type="match status" value="1"/>
</dbReference>
<dbReference type="Pfam" id="PF13585">
    <property type="entry name" value="CHU_C"/>
    <property type="match status" value="1"/>
</dbReference>
<dbReference type="InterPro" id="IPR026341">
    <property type="entry name" value="T9SS_type_B"/>
</dbReference>
<sequence>MKKLILLLIPFFSLYMISQNNTNDFSNRFHVKRANKIKLEVKEFPNSFSPNDDGVNDEFKIDGLATAYPKFILTVYNRYGSVVHKYANGGSTSPIWWDGTSNKKIGFGSSKKLVPAGTYWYVIDFNDNQTPPYQGWLYLNK</sequence>
<gene>
    <name evidence="2" type="ORF">ACFQ1U_02370</name>
</gene>
<name>A0ABW3JNJ4_9FLAO</name>
<keyword evidence="3" id="KW-1185">Reference proteome</keyword>
<proteinExistence type="predicted"/>
<keyword evidence="1" id="KW-0732">Signal</keyword>
<evidence type="ECO:0000313" key="3">
    <source>
        <dbReference type="Proteomes" id="UP001597062"/>
    </source>
</evidence>